<feature type="transmembrane region" description="Helical" evidence="9">
    <location>
        <begin position="33"/>
        <end position="57"/>
    </location>
</feature>
<keyword evidence="5 9" id="KW-0812">Transmembrane</keyword>
<keyword evidence="4 10" id="KW-0808">Transferase</keyword>
<feature type="transmembrane region" description="Helical" evidence="9">
    <location>
        <begin position="170"/>
        <end position="188"/>
    </location>
</feature>
<evidence type="ECO:0000256" key="7">
    <source>
        <dbReference type="ARBA" id="ARBA00023136"/>
    </source>
</evidence>
<accession>A0A1H9ZK74</accession>
<dbReference type="AlphaFoldDB" id="A0A1H9ZK74"/>
<comment type="subcellular location">
    <subcellularLocation>
        <location evidence="1">Cell membrane</location>
        <topology evidence="1">Multi-pass membrane protein</topology>
    </subcellularLocation>
</comment>
<keyword evidence="7 9" id="KW-0472">Membrane</keyword>
<feature type="transmembrane region" description="Helical" evidence="9">
    <location>
        <begin position="315"/>
        <end position="332"/>
    </location>
</feature>
<proteinExistence type="predicted"/>
<feature type="transmembrane region" description="Helical" evidence="9">
    <location>
        <begin position="402"/>
        <end position="423"/>
    </location>
</feature>
<reference evidence="11" key="1">
    <citation type="submission" date="2016-10" db="EMBL/GenBank/DDBJ databases">
        <authorList>
            <person name="Varghese N."/>
            <person name="Submissions S."/>
        </authorList>
    </citation>
    <scope>NUCLEOTIDE SEQUENCE [LARGE SCALE GENOMIC DNA]</scope>
    <source>
        <strain evidence="11">DSM 44209</strain>
    </source>
</reference>
<evidence type="ECO:0000256" key="1">
    <source>
        <dbReference type="ARBA" id="ARBA00004651"/>
    </source>
</evidence>
<dbReference type="InterPro" id="IPR050297">
    <property type="entry name" value="LipidA_mod_glycosyltrf_83"/>
</dbReference>
<feature type="region of interest" description="Disordered" evidence="8">
    <location>
        <begin position="627"/>
        <end position="646"/>
    </location>
</feature>
<dbReference type="GO" id="GO:0016763">
    <property type="term" value="F:pentosyltransferase activity"/>
    <property type="evidence" value="ECO:0007669"/>
    <property type="project" value="TreeGrafter"/>
</dbReference>
<dbReference type="PANTHER" id="PTHR33908">
    <property type="entry name" value="MANNOSYLTRANSFERASE YKCB-RELATED"/>
    <property type="match status" value="1"/>
</dbReference>
<evidence type="ECO:0000256" key="8">
    <source>
        <dbReference type="SAM" id="MobiDB-lite"/>
    </source>
</evidence>
<evidence type="ECO:0000256" key="3">
    <source>
        <dbReference type="ARBA" id="ARBA00022676"/>
    </source>
</evidence>
<dbReference type="Proteomes" id="UP000198507">
    <property type="component" value="Unassembled WGS sequence"/>
</dbReference>
<keyword evidence="6 9" id="KW-1133">Transmembrane helix</keyword>
<protein>
    <submittedName>
        <fullName evidence="10">4-amino-4-deoxy-L-arabinose transferase</fullName>
    </submittedName>
</protein>
<keyword evidence="2" id="KW-1003">Cell membrane</keyword>
<evidence type="ECO:0000256" key="2">
    <source>
        <dbReference type="ARBA" id="ARBA00022475"/>
    </source>
</evidence>
<evidence type="ECO:0000313" key="11">
    <source>
        <dbReference type="Proteomes" id="UP000198507"/>
    </source>
</evidence>
<evidence type="ECO:0000256" key="6">
    <source>
        <dbReference type="ARBA" id="ARBA00022989"/>
    </source>
</evidence>
<feature type="transmembrane region" description="Helical" evidence="9">
    <location>
        <begin position="339"/>
        <end position="356"/>
    </location>
</feature>
<organism evidence="10 11">
    <name type="scientific">Geodermatophilus poikilotrophus</name>
    <dbReference type="NCBI Taxonomy" id="1333667"/>
    <lineage>
        <taxon>Bacteria</taxon>
        <taxon>Bacillati</taxon>
        <taxon>Actinomycetota</taxon>
        <taxon>Actinomycetes</taxon>
        <taxon>Geodermatophilales</taxon>
        <taxon>Geodermatophilaceae</taxon>
        <taxon>Geodermatophilus</taxon>
    </lineage>
</organism>
<evidence type="ECO:0000256" key="9">
    <source>
        <dbReference type="SAM" id="Phobius"/>
    </source>
</evidence>
<feature type="region of interest" description="Disordered" evidence="8">
    <location>
        <begin position="1"/>
        <end position="25"/>
    </location>
</feature>
<sequence length="646" mass="66529">MTDPGPPRARERLGGEGVPSLDSRPMTTGRWRAALAVLALVAGAAAVLTNLALFPLYSFNRDDSVYVAMARLIQTGAVTLPADADAFRPWASAVVGDRVVLKYTPPWPAVIAAGDLLTGSPRAALAVSAAAAAVLVALLTAEVFRDRVVAVAAGALFALSPVVVVQSGTFLPYLFSLALGLGAAVLLLSGTRLGSTPRLVAAGVVAGVAAFARPFDALLTVAPFALAALLAGERGGLSRLGVVLRVAAGALPVLALTLVYNAVVVGGPFRLPFTVTGPQDTFGFGDRGVFPQYTVHFTAADGVTGLLANAVATPGWVAGGVVLVALAALGLARTRGAGRWAVAALAVVVPLGYLPFWGPWAISAQWEGLELFGPFYWLPVVVPLAVFGAAGLTWVVRRRRSLAAAVVVAAMVGLTALAVPGPVAGNRAVTEEYRAVQRAVAAADLDDALLFLPRRGDLGFESDTPFLQNDPSLRQPVLYAEQRGAADLALAERFPDRALHRLSDDDGSTVVESLRVDAGPTVPLRLRLTAPPGAAGAVAYLRAGDRTHEQPLDPSGEVTWTVAAPGAAPSDPSAVVLPADGVLAVGLAARLPGDDGPGARWERRIAHRTVDGGDLVELLRPGQAWARADGGGWEPDATGSPVEELG</sequence>
<gene>
    <name evidence="10" type="ORF">SAMN04488546_0603</name>
</gene>
<keyword evidence="3" id="KW-0328">Glycosyltransferase</keyword>
<name>A0A1H9ZK74_9ACTN</name>
<feature type="transmembrane region" description="Helical" evidence="9">
    <location>
        <begin position="242"/>
        <end position="263"/>
    </location>
</feature>
<evidence type="ECO:0000256" key="5">
    <source>
        <dbReference type="ARBA" id="ARBA00022692"/>
    </source>
</evidence>
<evidence type="ECO:0000256" key="4">
    <source>
        <dbReference type="ARBA" id="ARBA00022679"/>
    </source>
</evidence>
<evidence type="ECO:0000313" key="10">
    <source>
        <dbReference type="EMBL" id="SES81208.1"/>
    </source>
</evidence>
<dbReference type="GO" id="GO:0009103">
    <property type="term" value="P:lipopolysaccharide biosynthetic process"/>
    <property type="evidence" value="ECO:0007669"/>
    <property type="project" value="UniProtKB-ARBA"/>
</dbReference>
<dbReference type="PANTHER" id="PTHR33908:SF11">
    <property type="entry name" value="MEMBRANE PROTEIN"/>
    <property type="match status" value="1"/>
</dbReference>
<feature type="transmembrane region" description="Helical" evidence="9">
    <location>
        <begin position="123"/>
        <end position="141"/>
    </location>
</feature>
<feature type="transmembrane region" description="Helical" evidence="9">
    <location>
        <begin position="148"/>
        <end position="164"/>
    </location>
</feature>
<dbReference type="EMBL" id="FOIE01000001">
    <property type="protein sequence ID" value="SES81208.1"/>
    <property type="molecule type" value="Genomic_DNA"/>
</dbReference>
<dbReference type="GO" id="GO:0005886">
    <property type="term" value="C:plasma membrane"/>
    <property type="evidence" value="ECO:0007669"/>
    <property type="project" value="UniProtKB-SubCell"/>
</dbReference>
<keyword evidence="11" id="KW-1185">Reference proteome</keyword>
<feature type="transmembrane region" description="Helical" evidence="9">
    <location>
        <begin position="376"/>
        <end position="395"/>
    </location>
</feature>